<evidence type="ECO:0000256" key="3">
    <source>
        <dbReference type="ARBA" id="ARBA00022527"/>
    </source>
</evidence>
<dbReference type="Pfam" id="PF00169">
    <property type="entry name" value="PH"/>
    <property type="match status" value="1"/>
</dbReference>
<dbReference type="PROSITE" id="PS50003">
    <property type="entry name" value="PH_DOMAIN"/>
    <property type="match status" value="1"/>
</dbReference>
<keyword evidence="8 9" id="KW-0067">ATP-binding</keyword>
<evidence type="ECO:0000313" key="14">
    <source>
        <dbReference type="EMBL" id="KAK8878346.1"/>
    </source>
</evidence>
<dbReference type="InterPro" id="IPR045270">
    <property type="entry name" value="STKc_AGC"/>
</dbReference>
<sequence length="449" mass="52045">MKANSSDIIKSGWCVKLGAIFKTWRKRWFVLRNTELSYYKSCGNDQKAQGVIPLENSKASLDPEAVKQPAFKIETPNRTYHITADTKREVKSWINAINNANKTKDEKIRPTLSDFEIIRVIGRGTYGKVQLVKHKKTNQYYAMKSLSKQKITEYGLIDQTLIEKNVLFEVNHPFIASARYAFQTDTKLFLVLEYVQGGDLFQRLIEEEKIPERRVKIYATELVLAISYLHEKHIIHRDLKPENILIDERGNFKLTDFGLVKVGMSKDSTTNTFCGTPEYIAPEIVSQQEYTRMVDWWSVGVLVYRMLYGIMPFYSDNRLELYQIIMNEDPYFPDIDSNFDSPVSNEAIDFITQLLHKDPESRLGFNDEADILKHPFFENVPIEDVLECQYKMEFIPDIKDKQDTSQFAPEFTEETAMVSYEDPELVPVETNQELAGFTYVSQESLLSDT</sequence>
<evidence type="ECO:0000259" key="11">
    <source>
        <dbReference type="PROSITE" id="PS50003"/>
    </source>
</evidence>
<dbReference type="Pfam" id="PF00433">
    <property type="entry name" value="Pkinase_C"/>
    <property type="match status" value="1"/>
</dbReference>
<keyword evidence="15" id="KW-1185">Reference proteome</keyword>
<dbReference type="PANTHER" id="PTHR24351">
    <property type="entry name" value="RIBOSOMAL PROTEIN S6 KINASE"/>
    <property type="match status" value="1"/>
</dbReference>
<dbReference type="PROSITE" id="PS50011">
    <property type="entry name" value="PROTEIN_KINASE_DOM"/>
    <property type="match status" value="1"/>
</dbReference>
<accession>A0ABR2JKS6</accession>
<keyword evidence="7 14" id="KW-0418">Kinase</keyword>
<evidence type="ECO:0000256" key="7">
    <source>
        <dbReference type="ARBA" id="ARBA00022777"/>
    </source>
</evidence>
<keyword evidence="3 10" id="KW-0723">Serine/threonine-protein kinase</keyword>
<dbReference type="InterPro" id="IPR017441">
    <property type="entry name" value="Protein_kinase_ATP_BS"/>
</dbReference>
<dbReference type="InterPro" id="IPR000719">
    <property type="entry name" value="Prot_kinase_dom"/>
</dbReference>
<dbReference type="GO" id="GO:0016301">
    <property type="term" value="F:kinase activity"/>
    <property type="evidence" value="ECO:0007669"/>
    <property type="project" value="UniProtKB-KW"/>
</dbReference>
<dbReference type="InterPro" id="IPR008271">
    <property type="entry name" value="Ser/Thr_kinase_AS"/>
</dbReference>
<dbReference type="SUPFAM" id="SSF56112">
    <property type="entry name" value="Protein kinase-like (PK-like)"/>
    <property type="match status" value="1"/>
</dbReference>
<gene>
    <name evidence="14" type="ORF">M9Y10_005114</name>
</gene>
<keyword evidence="5" id="KW-0808">Transferase</keyword>
<evidence type="ECO:0000256" key="8">
    <source>
        <dbReference type="ARBA" id="ARBA00022840"/>
    </source>
</evidence>
<feature type="domain" description="Protein kinase" evidence="12">
    <location>
        <begin position="115"/>
        <end position="377"/>
    </location>
</feature>
<dbReference type="InterPro" id="IPR017892">
    <property type="entry name" value="Pkinase_C"/>
</dbReference>
<dbReference type="InterPro" id="IPR001849">
    <property type="entry name" value="PH_domain"/>
</dbReference>
<organism evidence="14 15">
    <name type="scientific">Tritrichomonas musculus</name>
    <dbReference type="NCBI Taxonomy" id="1915356"/>
    <lineage>
        <taxon>Eukaryota</taxon>
        <taxon>Metamonada</taxon>
        <taxon>Parabasalia</taxon>
        <taxon>Tritrichomonadida</taxon>
        <taxon>Tritrichomonadidae</taxon>
        <taxon>Tritrichomonas</taxon>
    </lineage>
</organism>
<dbReference type="PROSITE" id="PS00107">
    <property type="entry name" value="PROTEIN_KINASE_ATP"/>
    <property type="match status" value="1"/>
</dbReference>
<dbReference type="EMBL" id="JAPFFF010000011">
    <property type="protein sequence ID" value="KAK8878346.1"/>
    <property type="molecule type" value="Genomic_DNA"/>
</dbReference>
<dbReference type="Gene3D" id="3.30.200.20">
    <property type="entry name" value="Phosphorylase Kinase, domain 1"/>
    <property type="match status" value="1"/>
</dbReference>
<comment type="caution">
    <text evidence="14">The sequence shown here is derived from an EMBL/GenBank/DDBJ whole genome shotgun (WGS) entry which is preliminary data.</text>
</comment>
<dbReference type="CDD" id="cd05123">
    <property type="entry name" value="STKc_AGC"/>
    <property type="match status" value="1"/>
</dbReference>
<feature type="binding site" evidence="9">
    <location>
        <position position="144"/>
    </location>
    <ligand>
        <name>ATP</name>
        <dbReference type="ChEBI" id="CHEBI:30616"/>
    </ligand>
</feature>
<dbReference type="SMART" id="SM00220">
    <property type="entry name" value="S_TKc"/>
    <property type="match status" value="1"/>
</dbReference>
<feature type="domain" description="AGC-kinase C-terminal" evidence="13">
    <location>
        <begin position="378"/>
        <end position="449"/>
    </location>
</feature>
<dbReference type="Proteomes" id="UP001470230">
    <property type="component" value="Unassembled WGS sequence"/>
</dbReference>
<dbReference type="SUPFAM" id="SSF50729">
    <property type="entry name" value="PH domain-like"/>
    <property type="match status" value="1"/>
</dbReference>
<evidence type="ECO:0000313" key="15">
    <source>
        <dbReference type="Proteomes" id="UP001470230"/>
    </source>
</evidence>
<dbReference type="PROSITE" id="PS00108">
    <property type="entry name" value="PROTEIN_KINASE_ST"/>
    <property type="match status" value="1"/>
</dbReference>
<feature type="domain" description="PH" evidence="11">
    <location>
        <begin position="7"/>
        <end position="102"/>
    </location>
</feature>
<dbReference type="InterPro" id="IPR011993">
    <property type="entry name" value="PH-like_dom_sf"/>
</dbReference>
<evidence type="ECO:0000256" key="6">
    <source>
        <dbReference type="ARBA" id="ARBA00022741"/>
    </source>
</evidence>
<reference evidence="14 15" key="1">
    <citation type="submission" date="2024-04" db="EMBL/GenBank/DDBJ databases">
        <title>Tritrichomonas musculus Genome.</title>
        <authorList>
            <person name="Alves-Ferreira E."/>
            <person name="Grigg M."/>
            <person name="Lorenzi H."/>
            <person name="Galac M."/>
        </authorList>
    </citation>
    <scope>NUCLEOTIDE SEQUENCE [LARGE SCALE GENOMIC DNA]</scope>
    <source>
        <strain evidence="14 15">EAF2021</strain>
    </source>
</reference>
<dbReference type="EC" id="2.7.11.1" evidence="2"/>
<dbReference type="InterPro" id="IPR011009">
    <property type="entry name" value="Kinase-like_dom_sf"/>
</dbReference>
<dbReference type="Pfam" id="PF00069">
    <property type="entry name" value="Pkinase"/>
    <property type="match status" value="1"/>
</dbReference>
<evidence type="ECO:0000256" key="2">
    <source>
        <dbReference type="ARBA" id="ARBA00012513"/>
    </source>
</evidence>
<dbReference type="SMART" id="SM00233">
    <property type="entry name" value="PH"/>
    <property type="match status" value="1"/>
</dbReference>
<proteinExistence type="inferred from homology"/>
<evidence type="ECO:0000256" key="9">
    <source>
        <dbReference type="PROSITE-ProRule" id="PRU10141"/>
    </source>
</evidence>
<keyword evidence="6 9" id="KW-0547">Nucleotide-binding</keyword>
<evidence type="ECO:0000256" key="4">
    <source>
        <dbReference type="ARBA" id="ARBA00022553"/>
    </source>
</evidence>
<name>A0ABR2JKS6_9EUKA</name>
<evidence type="ECO:0000259" key="12">
    <source>
        <dbReference type="PROSITE" id="PS50011"/>
    </source>
</evidence>
<evidence type="ECO:0000259" key="13">
    <source>
        <dbReference type="PROSITE" id="PS51285"/>
    </source>
</evidence>
<evidence type="ECO:0000256" key="10">
    <source>
        <dbReference type="RuleBase" id="RU000304"/>
    </source>
</evidence>
<evidence type="ECO:0000256" key="1">
    <source>
        <dbReference type="ARBA" id="ARBA00006935"/>
    </source>
</evidence>
<dbReference type="SMART" id="SM00133">
    <property type="entry name" value="S_TK_X"/>
    <property type="match status" value="1"/>
</dbReference>
<dbReference type="InterPro" id="IPR000961">
    <property type="entry name" value="AGC-kinase_C"/>
</dbReference>
<dbReference type="Gene3D" id="1.10.510.10">
    <property type="entry name" value="Transferase(Phosphotransferase) domain 1"/>
    <property type="match status" value="1"/>
</dbReference>
<dbReference type="Gene3D" id="2.30.29.30">
    <property type="entry name" value="Pleckstrin-homology domain (PH domain)/Phosphotyrosine-binding domain (PTB)"/>
    <property type="match status" value="1"/>
</dbReference>
<protein>
    <recommendedName>
        <fullName evidence="2">non-specific serine/threonine protein kinase</fullName>
        <ecNumber evidence="2">2.7.11.1</ecNumber>
    </recommendedName>
</protein>
<evidence type="ECO:0000256" key="5">
    <source>
        <dbReference type="ARBA" id="ARBA00022679"/>
    </source>
</evidence>
<comment type="similarity">
    <text evidence="1">Belongs to the protein kinase superfamily. AGC Ser/Thr protein kinase family. RAC subfamily.</text>
</comment>
<dbReference type="PROSITE" id="PS51285">
    <property type="entry name" value="AGC_KINASE_CTER"/>
    <property type="match status" value="1"/>
</dbReference>
<keyword evidence="4" id="KW-0597">Phosphoprotein</keyword>